<dbReference type="PANTHER" id="PTHR43175:SF3">
    <property type="entry name" value="CARBON DISULFIDE HYDROLASE"/>
    <property type="match status" value="1"/>
</dbReference>
<comment type="similarity">
    <text evidence="2">Belongs to the beta-class carbonic anhydrase family.</text>
</comment>
<keyword evidence="3" id="KW-0479">Metal-binding</keyword>
<keyword evidence="5" id="KW-1133">Transmembrane helix</keyword>
<evidence type="ECO:0000313" key="6">
    <source>
        <dbReference type="EMBL" id="CAB4698239.1"/>
    </source>
</evidence>
<keyword evidence="5" id="KW-0472">Membrane</keyword>
<dbReference type="PANTHER" id="PTHR43175">
    <property type="entry name" value="CARBONIC ANHYDRASE"/>
    <property type="match status" value="1"/>
</dbReference>
<dbReference type="SMART" id="SM00947">
    <property type="entry name" value="Pro_CA"/>
    <property type="match status" value="1"/>
</dbReference>
<feature type="transmembrane region" description="Helical" evidence="5">
    <location>
        <begin position="6"/>
        <end position="25"/>
    </location>
</feature>
<organism evidence="6">
    <name type="scientific">freshwater metagenome</name>
    <dbReference type="NCBI Taxonomy" id="449393"/>
    <lineage>
        <taxon>unclassified sequences</taxon>
        <taxon>metagenomes</taxon>
        <taxon>ecological metagenomes</taxon>
    </lineage>
</organism>
<reference evidence="6" key="1">
    <citation type="submission" date="2020-05" db="EMBL/GenBank/DDBJ databases">
        <authorList>
            <person name="Chiriac C."/>
            <person name="Salcher M."/>
            <person name="Ghai R."/>
            <person name="Kavagutti S V."/>
        </authorList>
    </citation>
    <scope>NUCLEOTIDE SEQUENCE</scope>
</reference>
<accession>A0A6J6PHV3</accession>
<gene>
    <name evidence="6" type="ORF">UFOPK2625_00374</name>
</gene>
<dbReference type="CDD" id="cd03379">
    <property type="entry name" value="beta_CA_cladeD"/>
    <property type="match status" value="1"/>
</dbReference>
<comment type="cofactor">
    <cofactor evidence="1">
        <name>Zn(2+)</name>
        <dbReference type="ChEBI" id="CHEBI:29105"/>
    </cofactor>
</comment>
<dbReference type="EMBL" id="CAEZXZ010000036">
    <property type="protein sequence ID" value="CAB4698239.1"/>
    <property type="molecule type" value="Genomic_DNA"/>
</dbReference>
<name>A0A6J6PHV3_9ZZZZ</name>
<dbReference type="Gene3D" id="3.40.1050.10">
    <property type="entry name" value="Carbonic anhydrase"/>
    <property type="match status" value="1"/>
</dbReference>
<dbReference type="GO" id="GO:0004089">
    <property type="term" value="F:carbonate dehydratase activity"/>
    <property type="evidence" value="ECO:0007669"/>
    <property type="project" value="InterPro"/>
</dbReference>
<dbReference type="SUPFAM" id="SSF53056">
    <property type="entry name" value="beta-carbonic anhydrase, cab"/>
    <property type="match status" value="1"/>
</dbReference>
<proteinExistence type="inferred from homology"/>
<dbReference type="GO" id="GO:0008270">
    <property type="term" value="F:zinc ion binding"/>
    <property type="evidence" value="ECO:0007669"/>
    <property type="project" value="InterPro"/>
</dbReference>
<evidence type="ECO:0000256" key="3">
    <source>
        <dbReference type="ARBA" id="ARBA00022723"/>
    </source>
</evidence>
<dbReference type="AlphaFoldDB" id="A0A6J6PHV3"/>
<evidence type="ECO:0000256" key="5">
    <source>
        <dbReference type="SAM" id="Phobius"/>
    </source>
</evidence>
<keyword evidence="4" id="KW-0862">Zinc</keyword>
<dbReference type="InterPro" id="IPR001765">
    <property type="entry name" value="Carbonic_anhydrase"/>
</dbReference>
<evidence type="ECO:0000256" key="4">
    <source>
        <dbReference type="ARBA" id="ARBA00022833"/>
    </source>
</evidence>
<protein>
    <submittedName>
        <fullName evidence="6">Unannotated protein</fullName>
    </submittedName>
</protein>
<evidence type="ECO:0000256" key="1">
    <source>
        <dbReference type="ARBA" id="ARBA00001947"/>
    </source>
</evidence>
<evidence type="ECO:0000256" key="2">
    <source>
        <dbReference type="ARBA" id="ARBA00006217"/>
    </source>
</evidence>
<sequence length="232" mass="24818">MASAKFVQVYLGLVIDISFLLSCALRTSVKNKSPELKGLCMSVLEEVLTANEAYAAGFGEKSQLSLPPARGFAILTCMDARLDPAKYAGLAEGDAHVIRNAGGRASDDAIRSLVISYKLLGTKEWFVIHHSNCGMEFFTDEVMRGLLSNSLETAALGAEGFTDIGTGPGSPEGKYVDWLTISDNATSVAEDVQRIRNHPLVPRGIPIYGYIYDVSTGRLVEIPAATQAGKAS</sequence>
<dbReference type="InterPro" id="IPR036874">
    <property type="entry name" value="Carbonic_anhydrase_sf"/>
</dbReference>
<dbReference type="Pfam" id="PF00484">
    <property type="entry name" value="Pro_CA"/>
    <property type="match status" value="1"/>
</dbReference>
<keyword evidence="5" id="KW-0812">Transmembrane</keyword>